<keyword evidence="3" id="KW-1185">Reference proteome</keyword>
<name>C8X9J6_NAKMY</name>
<dbReference type="InParanoid" id="C8X9J6"/>
<dbReference type="InterPro" id="IPR008136">
    <property type="entry name" value="CinA_C"/>
</dbReference>
<dbReference type="SUPFAM" id="SSF142433">
    <property type="entry name" value="CinA-like"/>
    <property type="match status" value="1"/>
</dbReference>
<gene>
    <name evidence="2" type="ordered locus">Namu_2809</name>
</gene>
<dbReference type="RefSeq" id="WP_015748033.1">
    <property type="nucleotide sequence ID" value="NC_013235.1"/>
</dbReference>
<dbReference type="Gene3D" id="3.90.950.20">
    <property type="entry name" value="CinA-like"/>
    <property type="match status" value="1"/>
</dbReference>
<organism evidence="2 3">
    <name type="scientific">Nakamurella multipartita (strain ATCC 700099 / DSM 44233 / CIP 104796 / JCM 9543 / NBRC 105858 / Y-104)</name>
    <name type="common">Microsphaera multipartita</name>
    <dbReference type="NCBI Taxonomy" id="479431"/>
    <lineage>
        <taxon>Bacteria</taxon>
        <taxon>Bacillati</taxon>
        <taxon>Actinomycetota</taxon>
        <taxon>Actinomycetes</taxon>
        <taxon>Nakamurellales</taxon>
        <taxon>Nakamurellaceae</taxon>
        <taxon>Nakamurella</taxon>
    </lineage>
</organism>
<dbReference type="AlphaFoldDB" id="C8X9J6"/>
<accession>C8X9J6</accession>
<dbReference type="Pfam" id="PF02464">
    <property type="entry name" value="CinA"/>
    <property type="match status" value="1"/>
</dbReference>
<proteinExistence type="predicted"/>
<sequence length="181" mass="17691">MPSTPAGPTLADLLGVPGAALTRLIGALTDRGLTVATAESLTGGLLAACLTEVPGSSAVVRGGLVVYATDLKSTLAGVDPQLLAERGPVDPDVAAALAAGARARCGADIGVGLTGVAGPDPQDGVPVGTWYVAISGPGPAMARRTADPDDAGRSRAAIRARAVRAALDLLADAAHGRATVS</sequence>
<evidence type="ECO:0000259" key="1">
    <source>
        <dbReference type="Pfam" id="PF02464"/>
    </source>
</evidence>
<reference evidence="3" key="1">
    <citation type="submission" date="2009-09" db="EMBL/GenBank/DDBJ databases">
        <title>The complete genome of Nakamurella multipartita DSM 44233.</title>
        <authorList>
            <consortium name="US DOE Joint Genome Institute (JGI-PGF)"/>
            <person name="Lucas S."/>
            <person name="Copeland A."/>
            <person name="Lapidus A."/>
            <person name="Glavina del Rio T."/>
            <person name="Dalin E."/>
            <person name="Tice H."/>
            <person name="Bruce D."/>
            <person name="Goodwin L."/>
            <person name="Pitluck S."/>
            <person name="Kyrpides N."/>
            <person name="Mavromatis K."/>
            <person name="Ivanova N."/>
            <person name="Ovchinnikova G."/>
            <person name="Sims D."/>
            <person name="Meincke L."/>
            <person name="Brettin T."/>
            <person name="Detter J.C."/>
            <person name="Han C."/>
            <person name="Larimer F."/>
            <person name="Land M."/>
            <person name="Hauser L."/>
            <person name="Markowitz V."/>
            <person name="Cheng J.-F."/>
            <person name="Hugenholtz P."/>
            <person name="Woyke T."/>
            <person name="Wu D."/>
            <person name="Klenk H.-P."/>
            <person name="Eisen J.A."/>
        </authorList>
    </citation>
    <scope>NUCLEOTIDE SEQUENCE [LARGE SCALE GENOMIC DNA]</scope>
    <source>
        <strain evidence="3">ATCC 700099 / DSM 44233 / CIP 104796 / JCM 9543 / NBRC 105858 / Y-104</strain>
    </source>
</reference>
<dbReference type="InterPro" id="IPR036653">
    <property type="entry name" value="CinA-like_C"/>
</dbReference>
<feature type="domain" description="CinA C-terminal" evidence="1">
    <location>
        <begin position="23"/>
        <end position="172"/>
    </location>
</feature>
<evidence type="ECO:0000313" key="3">
    <source>
        <dbReference type="Proteomes" id="UP000002218"/>
    </source>
</evidence>
<dbReference type="EMBL" id="CP001737">
    <property type="protein sequence ID" value="ACV79154.1"/>
    <property type="molecule type" value="Genomic_DNA"/>
</dbReference>
<evidence type="ECO:0000313" key="2">
    <source>
        <dbReference type="EMBL" id="ACV79154.1"/>
    </source>
</evidence>
<dbReference type="eggNOG" id="COG1546">
    <property type="taxonomic scope" value="Bacteria"/>
</dbReference>
<dbReference type="NCBIfam" id="TIGR00199">
    <property type="entry name" value="PncC_domain"/>
    <property type="match status" value="1"/>
</dbReference>
<dbReference type="HOGENOM" id="CLU_030805_1_0_11"/>
<dbReference type="Proteomes" id="UP000002218">
    <property type="component" value="Chromosome"/>
</dbReference>
<dbReference type="KEGG" id="nml:Namu_2809"/>
<reference evidence="2 3" key="2">
    <citation type="journal article" date="2010" name="Stand. Genomic Sci.">
        <title>Complete genome sequence of Nakamurella multipartita type strain (Y-104).</title>
        <authorList>
            <person name="Tice H."/>
            <person name="Mayilraj S."/>
            <person name="Sims D."/>
            <person name="Lapidus A."/>
            <person name="Nolan M."/>
            <person name="Lucas S."/>
            <person name="Glavina Del Rio T."/>
            <person name="Copeland A."/>
            <person name="Cheng J.F."/>
            <person name="Meincke L."/>
            <person name="Bruce D."/>
            <person name="Goodwin L."/>
            <person name="Pitluck S."/>
            <person name="Ivanova N."/>
            <person name="Mavromatis K."/>
            <person name="Ovchinnikova G."/>
            <person name="Pati A."/>
            <person name="Chen A."/>
            <person name="Palaniappan K."/>
            <person name="Land M."/>
            <person name="Hauser L."/>
            <person name="Chang Y.J."/>
            <person name="Jeffries C.D."/>
            <person name="Detter J.C."/>
            <person name="Brettin T."/>
            <person name="Rohde M."/>
            <person name="Goker M."/>
            <person name="Bristow J."/>
            <person name="Eisen J.A."/>
            <person name="Markowitz V."/>
            <person name="Hugenholtz P."/>
            <person name="Kyrpides N.C."/>
            <person name="Klenk H.P."/>
            <person name="Chen F."/>
        </authorList>
    </citation>
    <scope>NUCLEOTIDE SEQUENCE [LARGE SCALE GENOMIC DNA]</scope>
    <source>
        <strain evidence="3">ATCC 700099 / DSM 44233 / CIP 104796 / JCM 9543 / NBRC 105858 / Y-104</strain>
    </source>
</reference>
<protein>
    <submittedName>
        <fullName evidence="2">CinA domain protein</fullName>
    </submittedName>
</protein>
<dbReference type="STRING" id="479431.Namu_2809"/>